<reference evidence="1" key="2">
    <citation type="journal article" date="2023" name="Int. J. Mol. Sci.">
        <title>De Novo Assembly and Annotation of 11 Diverse Shrub Willow (Salix) Genomes Reveals Novel Gene Organization in Sex-Linked Regions.</title>
        <authorList>
            <person name="Hyden B."/>
            <person name="Feng K."/>
            <person name="Yates T.B."/>
            <person name="Jawdy S."/>
            <person name="Cereghino C."/>
            <person name="Smart L.B."/>
            <person name="Muchero W."/>
        </authorList>
    </citation>
    <scope>NUCLEOTIDE SEQUENCE</scope>
    <source>
        <tissue evidence="1">Shoot tip</tissue>
    </source>
</reference>
<sequence length="64" mass="7264">MEAATFYSNKNSLSQFQPTSTEFMTENITSSCQGWHEHERTKKTGRKAWPSLCLDDLPVSPCLP</sequence>
<keyword evidence="2" id="KW-1185">Reference proteome</keyword>
<accession>A0ABQ9AHA8</accession>
<gene>
    <name evidence="1" type="ORF">OIU77_007409</name>
</gene>
<evidence type="ECO:0000313" key="2">
    <source>
        <dbReference type="Proteomes" id="UP001141253"/>
    </source>
</evidence>
<proteinExistence type="predicted"/>
<dbReference type="EMBL" id="JAPFFI010000020">
    <property type="protein sequence ID" value="KAJ6339436.1"/>
    <property type="molecule type" value="Genomic_DNA"/>
</dbReference>
<reference evidence="1" key="1">
    <citation type="submission" date="2022-10" db="EMBL/GenBank/DDBJ databases">
        <authorList>
            <person name="Hyden B.L."/>
            <person name="Feng K."/>
            <person name="Yates T."/>
            <person name="Jawdy S."/>
            <person name="Smart L.B."/>
            <person name="Muchero W."/>
        </authorList>
    </citation>
    <scope>NUCLEOTIDE SEQUENCE</scope>
    <source>
        <tissue evidence="1">Shoot tip</tissue>
    </source>
</reference>
<protein>
    <submittedName>
        <fullName evidence="1">Uncharacterized protein</fullName>
    </submittedName>
</protein>
<name>A0ABQ9AHA8_9ROSI</name>
<evidence type="ECO:0000313" key="1">
    <source>
        <dbReference type="EMBL" id="KAJ6339436.1"/>
    </source>
</evidence>
<organism evidence="1 2">
    <name type="scientific">Salix suchowensis</name>
    <dbReference type="NCBI Taxonomy" id="1278906"/>
    <lineage>
        <taxon>Eukaryota</taxon>
        <taxon>Viridiplantae</taxon>
        <taxon>Streptophyta</taxon>
        <taxon>Embryophyta</taxon>
        <taxon>Tracheophyta</taxon>
        <taxon>Spermatophyta</taxon>
        <taxon>Magnoliopsida</taxon>
        <taxon>eudicotyledons</taxon>
        <taxon>Gunneridae</taxon>
        <taxon>Pentapetalae</taxon>
        <taxon>rosids</taxon>
        <taxon>fabids</taxon>
        <taxon>Malpighiales</taxon>
        <taxon>Salicaceae</taxon>
        <taxon>Saliceae</taxon>
        <taxon>Salix</taxon>
    </lineage>
</organism>
<comment type="caution">
    <text evidence="1">The sequence shown here is derived from an EMBL/GenBank/DDBJ whole genome shotgun (WGS) entry which is preliminary data.</text>
</comment>
<dbReference type="Proteomes" id="UP001141253">
    <property type="component" value="Chromosome 15W"/>
</dbReference>